<dbReference type="Proteomes" id="UP000352698">
    <property type="component" value="Unassembled WGS sequence"/>
</dbReference>
<comment type="caution">
    <text evidence="1">The sequence shown here is derived from an EMBL/GenBank/DDBJ whole genome shotgun (WGS) entry which is preliminary data.</text>
</comment>
<evidence type="ECO:0000313" key="1">
    <source>
        <dbReference type="EMBL" id="VTQ68937.1"/>
    </source>
</evidence>
<dbReference type="EMBL" id="CABEEP010000001">
    <property type="protein sequence ID" value="VTQ68937.1"/>
    <property type="molecule type" value="Genomic_DNA"/>
</dbReference>
<sequence>MKTKKKLLLFVILILIAGLYSVNYFRHAQTISTTGDIAFHLSRIKGLSSILSGPINFTTFNSYGSGVNYFYPYLTLFPSVIFYWITNNLIVSYILYVWVLNVCTILLMFYYGQKFLKRVDAAFLFSCLYTFYSYRTIDIYHRSAIAEAIALTIMPVVLYYAYKMIYEKATAAIPLAISMSLLVYTHVLSTFMCAFFIGMMIIGKLIVNKLNKEETIRLVLEMSKAVGMTILLTAYFWYPMFKQTMYQSINQPGKTDLQNQAINVSDSLIGAMNNDLASFTIGIIGIVSLILPLVYFKKLTSKEKVIYLIAVATWLLSTKLVPWALLQNTPVRLLQFPWRILGFQVLFGSLILSIVFNRMVFGQKKRILGIAAIVCFMFVVSAATKANYNHKVPTLGDHLEVNKDTLGSYITVGVGGVFDYAPLEAMKYKEHVQKHEIRVDNEWQTAAYKASDSKIVYTVKGAKDKKITLPVFDYWGTTAKVNGQNTKIENNEGLATFEGKAGTTVIEVSSKYPFTMILAFIVSLGSYLFVFIRFLIGKCFVSKKIA</sequence>
<accession>A0A7Z9AXQ3</accession>
<dbReference type="AlphaFoldDB" id="A0A7Z9AXQ3"/>
<dbReference type="RefSeq" id="WP_010737049.1">
    <property type="nucleotide sequence ID" value="NZ_BSWT01000069.1"/>
</dbReference>
<proteinExistence type="predicted"/>
<evidence type="ECO:0000313" key="2">
    <source>
        <dbReference type="Proteomes" id="UP000352698"/>
    </source>
</evidence>
<name>A0A7Z9AXQ3_ENTHR</name>
<gene>
    <name evidence="1" type="ORF">NCTC12204_02405</name>
</gene>
<organism evidence="1 2">
    <name type="scientific">Enterococcus hirae</name>
    <dbReference type="NCBI Taxonomy" id="1354"/>
    <lineage>
        <taxon>Bacteria</taxon>
        <taxon>Bacillati</taxon>
        <taxon>Bacillota</taxon>
        <taxon>Bacilli</taxon>
        <taxon>Lactobacillales</taxon>
        <taxon>Enterococcaceae</taxon>
        <taxon>Enterococcus</taxon>
    </lineage>
</organism>
<reference evidence="1 2" key="1">
    <citation type="submission" date="2019-05" db="EMBL/GenBank/DDBJ databases">
        <authorList>
            <consortium name="Pathogen Informatics"/>
        </authorList>
    </citation>
    <scope>NUCLEOTIDE SEQUENCE [LARGE SCALE GENOMIC DNA]</scope>
    <source>
        <strain evidence="1 2">NCTC12204</strain>
    </source>
</reference>
<protein>
    <submittedName>
        <fullName evidence="1">Integral membrane protein</fullName>
    </submittedName>
</protein>